<feature type="domain" description="ABC transporter" evidence="6">
    <location>
        <begin position="8"/>
        <end position="240"/>
    </location>
</feature>
<keyword evidence="3" id="KW-0547">Nucleotide-binding</keyword>
<evidence type="ECO:0000256" key="4">
    <source>
        <dbReference type="ARBA" id="ARBA00022840"/>
    </source>
</evidence>
<dbReference type="InterPro" id="IPR052156">
    <property type="entry name" value="BCAA_Transport_ATP-bd_LivF"/>
</dbReference>
<dbReference type="InterPro" id="IPR003593">
    <property type="entry name" value="AAA+_ATPase"/>
</dbReference>
<dbReference type="InterPro" id="IPR017871">
    <property type="entry name" value="ABC_transporter-like_CS"/>
</dbReference>
<dbReference type="CDD" id="cd03224">
    <property type="entry name" value="ABC_TM1139_LivF_branched"/>
    <property type="match status" value="1"/>
</dbReference>
<reference evidence="7 8" key="1">
    <citation type="journal article" date="2019" name="Int. J. Syst. Evol. Microbiol.">
        <title>The Global Catalogue of Microorganisms (GCM) 10K type strain sequencing project: providing services to taxonomists for standard genome sequencing and annotation.</title>
        <authorList>
            <consortium name="The Broad Institute Genomics Platform"/>
            <consortium name="The Broad Institute Genome Sequencing Center for Infectious Disease"/>
            <person name="Wu L."/>
            <person name="Ma J."/>
        </authorList>
    </citation>
    <scope>NUCLEOTIDE SEQUENCE [LARGE SCALE GENOMIC DNA]</scope>
    <source>
        <strain evidence="7 8">CGMCC 1.12121</strain>
    </source>
</reference>
<dbReference type="AlphaFoldDB" id="A0ABD6CR17"/>
<dbReference type="InterPro" id="IPR027417">
    <property type="entry name" value="P-loop_NTPase"/>
</dbReference>
<dbReference type="SUPFAM" id="SSF52540">
    <property type="entry name" value="P-loop containing nucleoside triphosphate hydrolases"/>
    <property type="match status" value="1"/>
</dbReference>
<evidence type="ECO:0000313" key="8">
    <source>
        <dbReference type="Proteomes" id="UP001597085"/>
    </source>
</evidence>
<dbReference type="SMART" id="SM00382">
    <property type="entry name" value="AAA"/>
    <property type="match status" value="1"/>
</dbReference>
<evidence type="ECO:0000256" key="3">
    <source>
        <dbReference type="ARBA" id="ARBA00022741"/>
    </source>
</evidence>
<protein>
    <submittedName>
        <fullName evidence="7">ABC transporter ATP-binding protein</fullName>
    </submittedName>
</protein>
<dbReference type="Pfam" id="PF00005">
    <property type="entry name" value="ABC_tran"/>
    <property type="match status" value="1"/>
</dbReference>
<keyword evidence="5" id="KW-0029">Amino-acid transport</keyword>
<proteinExistence type="inferred from homology"/>
<evidence type="ECO:0000256" key="1">
    <source>
        <dbReference type="ARBA" id="ARBA00005417"/>
    </source>
</evidence>
<evidence type="ECO:0000256" key="5">
    <source>
        <dbReference type="ARBA" id="ARBA00022970"/>
    </source>
</evidence>
<sequence length="240" mass="25850">MSNKETLLSVDDIEVFYGETQALFGVSLEVYEGELVTMIGGNGAGKTTTLRTISGLLSPRVGSITFKGDEIAGKGPDEIVKLGISQAPEGRMLFSGLTVEENLYAGAYHRSDDAAVEEDLEMVYDYFPQLPDLLEHNAEDLSGGQQQMLTIGRALMSDPDLLLMDEPSLGLAPQLVQTIGGIVEDLRDDGQTILLVEQNAELALDISDRGYVVQTGEVVASGPTEELRDTDAVRSAYFGQ</sequence>
<dbReference type="EMBL" id="JBHUDK010000014">
    <property type="protein sequence ID" value="MFD1600205.1"/>
    <property type="molecule type" value="Genomic_DNA"/>
</dbReference>
<dbReference type="Gene3D" id="3.40.50.300">
    <property type="entry name" value="P-loop containing nucleotide triphosphate hydrolases"/>
    <property type="match status" value="1"/>
</dbReference>
<keyword evidence="8" id="KW-1185">Reference proteome</keyword>
<accession>A0ABD6CR17</accession>
<name>A0ABD6CR17_9EURY</name>
<dbReference type="PANTHER" id="PTHR43820:SF4">
    <property type="entry name" value="HIGH-AFFINITY BRANCHED-CHAIN AMINO ACID TRANSPORT ATP-BINDING PROTEIN LIVF"/>
    <property type="match status" value="1"/>
</dbReference>
<dbReference type="Proteomes" id="UP001597085">
    <property type="component" value="Unassembled WGS sequence"/>
</dbReference>
<comment type="similarity">
    <text evidence="1">Belongs to the ABC transporter superfamily.</text>
</comment>
<organism evidence="7 8">
    <name type="scientific">Halobellus rarus</name>
    <dbReference type="NCBI Taxonomy" id="1126237"/>
    <lineage>
        <taxon>Archaea</taxon>
        <taxon>Methanobacteriati</taxon>
        <taxon>Methanobacteriota</taxon>
        <taxon>Stenosarchaea group</taxon>
        <taxon>Halobacteria</taxon>
        <taxon>Halobacteriales</taxon>
        <taxon>Haloferacaceae</taxon>
        <taxon>Halobellus</taxon>
    </lineage>
</organism>
<dbReference type="PROSITE" id="PS00211">
    <property type="entry name" value="ABC_TRANSPORTER_1"/>
    <property type="match status" value="1"/>
</dbReference>
<evidence type="ECO:0000256" key="2">
    <source>
        <dbReference type="ARBA" id="ARBA00022448"/>
    </source>
</evidence>
<gene>
    <name evidence="7" type="ORF">ACFSBX_14675</name>
</gene>
<evidence type="ECO:0000313" key="7">
    <source>
        <dbReference type="EMBL" id="MFD1600205.1"/>
    </source>
</evidence>
<dbReference type="PROSITE" id="PS50893">
    <property type="entry name" value="ABC_TRANSPORTER_2"/>
    <property type="match status" value="1"/>
</dbReference>
<comment type="caution">
    <text evidence="7">The sequence shown here is derived from an EMBL/GenBank/DDBJ whole genome shotgun (WGS) entry which is preliminary data.</text>
</comment>
<keyword evidence="2" id="KW-0813">Transport</keyword>
<dbReference type="GO" id="GO:0006865">
    <property type="term" value="P:amino acid transport"/>
    <property type="evidence" value="ECO:0007669"/>
    <property type="project" value="UniProtKB-KW"/>
</dbReference>
<dbReference type="PANTHER" id="PTHR43820">
    <property type="entry name" value="HIGH-AFFINITY BRANCHED-CHAIN AMINO ACID TRANSPORT ATP-BINDING PROTEIN LIVF"/>
    <property type="match status" value="1"/>
</dbReference>
<dbReference type="InterPro" id="IPR003439">
    <property type="entry name" value="ABC_transporter-like_ATP-bd"/>
</dbReference>
<dbReference type="RefSeq" id="WP_256421748.1">
    <property type="nucleotide sequence ID" value="NZ_JANHDI010000009.1"/>
</dbReference>
<evidence type="ECO:0000259" key="6">
    <source>
        <dbReference type="PROSITE" id="PS50893"/>
    </source>
</evidence>
<keyword evidence="4 7" id="KW-0067">ATP-binding</keyword>
<dbReference type="GO" id="GO:0005524">
    <property type="term" value="F:ATP binding"/>
    <property type="evidence" value="ECO:0007669"/>
    <property type="project" value="UniProtKB-KW"/>
</dbReference>